<evidence type="ECO:0000313" key="1">
    <source>
        <dbReference type="EMBL" id="KFB10984.1"/>
    </source>
</evidence>
<comment type="caution">
    <text evidence="1">The sequence shown here is derived from an EMBL/GenBank/DDBJ whole genome shotgun (WGS) entry which is preliminary data.</text>
</comment>
<dbReference type="RefSeq" id="WP_036484495.1">
    <property type="nucleotide sequence ID" value="NZ_JMQM01000001.1"/>
</dbReference>
<gene>
    <name evidence="1" type="ORF">EL18_02025</name>
</gene>
<name>A0A084UDE8_9HYPH</name>
<dbReference type="eggNOG" id="ENOG5031E6R">
    <property type="taxonomic scope" value="Bacteria"/>
</dbReference>
<dbReference type="OrthoDB" id="894286at2"/>
<dbReference type="PATRIC" id="fig|472175.3.peg.2033"/>
<proteinExistence type="predicted"/>
<accession>A0A084UDE8</accession>
<dbReference type="EMBL" id="JMQM01000001">
    <property type="protein sequence ID" value="KFB10984.1"/>
    <property type="molecule type" value="Genomic_DNA"/>
</dbReference>
<dbReference type="STRING" id="472175.EL18_02025"/>
<reference evidence="1 2" key="1">
    <citation type="submission" date="2014-05" db="EMBL/GenBank/DDBJ databases">
        <title>Draft Genome Sequence of Nitratireductor basaltis Strain UMTGB225, A Marine Bacterium Isolated from Green Barrel Tunicate.</title>
        <authorList>
            <person name="Gan H.Y."/>
        </authorList>
    </citation>
    <scope>NUCLEOTIDE SEQUENCE [LARGE SCALE GENOMIC DNA]</scope>
    <source>
        <strain evidence="1 2">UMTGB225</strain>
    </source>
</reference>
<evidence type="ECO:0000313" key="2">
    <source>
        <dbReference type="Proteomes" id="UP000053675"/>
    </source>
</evidence>
<protein>
    <submittedName>
        <fullName evidence="1">Uncharacterized protein</fullName>
    </submittedName>
</protein>
<dbReference type="AlphaFoldDB" id="A0A084UDE8"/>
<organism evidence="1 2">
    <name type="scientific">Nitratireductor basaltis</name>
    <dbReference type="NCBI Taxonomy" id="472175"/>
    <lineage>
        <taxon>Bacteria</taxon>
        <taxon>Pseudomonadati</taxon>
        <taxon>Pseudomonadota</taxon>
        <taxon>Alphaproteobacteria</taxon>
        <taxon>Hyphomicrobiales</taxon>
        <taxon>Phyllobacteriaceae</taxon>
        <taxon>Nitratireductor</taxon>
    </lineage>
</organism>
<dbReference type="Proteomes" id="UP000053675">
    <property type="component" value="Unassembled WGS sequence"/>
</dbReference>
<keyword evidence="2" id="KW-1185">Reference proteome</keyword>
<sequence>MPLQNRADPYGVLHAVEARGIFTGNRGVIHDPYTRRLLKRRWTTQAWIICSCSFRNRRRDVMGFNGRSGRAGWTEIFFLDEVSALAAGHRPCFYCRRDAASSFARAFAAGQGEEHMSAPKMDGILHVSRCISAPNAERAAVLAEDLPDGALVEWSGRPHAKRGSLLLGWSFQGYGDHVMLSDVADPLPLITPPATLLALRAGFAPVWHPTAHT</sequence>